<evidence type="ECO:0000256" key="3">
    <source>
        <dbReference type="PROSITE-ProRule" id="PRU00339"/>
    </source>
</evidence>
<evidence type="ECO:0000259" key="4">
    <source>
        <dbReference type="Pfam" id="PF13525"/>
    </source>
</evidence>
<comment type="function">
    <text evidence="2">Mediates coordination of peptidoglycan synthesis and outer membrane constriction during cell division.</text>
</comment>
<dbReference type="HOGENOM" id="CLU_044315_1_0_4"/>
<dbReference type="GO" id="GO:0030288">
    <property type="term" value="C:outer membrane-bounded periplasmic space"/>
    <property type="evidence" value="ECO:0007669"/>
    <property type="project" value="UniProtKB-UniRule"/>
</dbReference>
<dbReference type="KEGG" id="cbx:Cenrod_0428"/>
<keyword evidence="2" id="KW-0574">Periplasm</keyword>
<evidence type="ECO:0000313" key="5">
    <source>
        <dbReference type="EMBL" id="AGX86547.1"/>
    </source>
</evidence>
<dbReference type="InterPro" id="IPR019734">
    <property type="entry name" value="TPR_rpt"/>
</dbReference>
<dbReference type="NCBIfam" id="TIGR02795">
    <property type="entry name" value="tol_pal_ybgF"/>
    <property type="match status" value="1"/>
</dbReference>
<dbReference type="EMBL" id="CP004885">
    <property type="protein sequence ID" value="AGX86547.1"/>
    <property type="molecule type" value="Genomic_DNA"/>
</dbReference>
<sequence>MVFAVGVCGSVSASAALFEDGEARKAILDLRQKFESQKLAVEQAKQACTTHGASQADSLLALQRQIELLRGELAQLRGEQEKLAAALAEEQRQRKDETRSVADRLGKLEPAKVNVDGAEFVADPAERREYDAAMQAFKQGDYLGAQQQFVAFIERYPGSGYLLSAFFWLGNAQYATRDYKEAIFNFRAMVSRAPKHIRSPEAILAVASCQLELKDVRAARKTLQELIQTYPKSEAAVAARERLAALNK</sequence>
<evidence type="ECO:0000256" key="1">
    <source>
        <dbReference type="ARBA" id="ARBA00022729"/>
    </source>
</evidence>
<dbReference type="InterPro" id="IPR014162">
    <property type="entry name" value="CpoB_C"/>
</dbReference>
<keyword evidence="6" id="KW-1185">Reference proteome</keyword>
<comment type="similarity">
    <text evidence="2">Belongs to the CpoB family.</text>
</comment>
<dbReference type="Pfam" id="PF13525">
    <property type="entry name" value="YfiO"/>
    <property type="match status" value="1"/>
</dbReference>
<gene>
    <name evidence="2" type="primary">cpoB</name>
    <name evidence="5" type="ORF">Cenrod_0428</name>
</gene>
<dbReference type="PATRIC" id="fig|946483.4.peg.432"/>
<feature type="repeat" description="TPR" evidence="3">
    <location>
        <begin position="163"/>
        <end position="196"/>
    </location>
</feature>
<keyword evidence="2" id="KW-0175">Coiled coil</keyword>
<evidence type="ECO:0000313" key="6">
    <source>
        <dbReference type="Proteomes" id="UP000017184"/>
    </source>
</evidence>
<dbReference type="AlphaFoldDB" id="U5N5B9"/>
<dbReference type="eggNOG" id="COG1729">
    <property type="taxonomic scope" value="Bacteria"/>
</dbReference>
<keyword evidence="3" id="KW-0802">TPR repeat</keyword>
<dbReference type="GO" id="GO:0043093">
    <property type="term" value="P:FtsZ-dependent cytokinesis"/>
    <property type="evidence" value="ECO:0007669"/>
    <property type="project" value="UniProtKB-UniRule"/>
</dbReference>
<feature type="domain" description="Outer membrane lipoprotein BamD-like" evidence="4">
    <location>
        <begin position="128"/>
        <end position="248"/>
    </location>
</feature>
<dbReference type="InterPro" id="IPR039565">
    <property type="entry name" value="BamD-like"/>
</dbReference>
<keyword evidence="2" id="KW-0131">Cell cycle</keyword>
<reference evidence="5 6" key="1">
    <citation type="journal article" date="2013" name="Genome Biol.">
        <title>Genomic analysis reveals key aspects of prokaryotic symbiosis in the phototrophic consortium "Chlorochromatium aggregatum".</title>
        <authorList>
            <person name="Liu Z."/>
            <person name="Muller J."/>
            <person name="Li T."/>
            <person name="Alvey R.M."/>
            <person name="Vogl K."/>
            <person name="Frigaard N.U."/>
            <person name="Rockwell N.C."/>
            <person name="Boyd E.S."/>
            <person name="Tomsho L.P."/>
            <person name="Schuster S.C."/>
            <person name="Henke P."/>
            <person name="Rohde M."/>
            <person name="Overmann J."/>
            <person name="Bryant D.A."/>
        </authorList>
    </citation>
    <scope>NUCLEOTIDE SEQUENCE [LARGE SCALE GENOMIC DNA]</scope>
    <source>
        <strain evidence="5">CR</strain>
    </source>
</reference>
<dbReference type="InterPro" id="IPR034706">
    <property type="entry name" value="CpoB"/>
</dbReference>
<name>U5N5B9_9BURK</name>
<dbReference type="HAMAP" id="MF_02066">
    <property type="entry name" value="CpoB"/>
    <property type="match status" value="1"/>
</dbReference>
<protein>
    <recommendedName>
        <fullName evidence="2">Cell division coordinator CpoB</fullName>
    </recommendedName>
</protein>
<dbReference type="PROSITE" id="PS50005">
    <property type="entry name" value="TPR"/>
    <property type="match status" value="1"/>
</dbReference>
<keyword evidence="1 2" id="KW-0732">Signal</keyword>
<accession>U5N5B9</accession>
<dbReference type="SUPFAM" id="SSF48452">
    <property type="entry name" value="TPR-like"/>
    <property type="match status" value="1"/>
</dbReference>
<proteinExistence type="inferred from homology"/>
<dbReference type="InterPro" id="IPR011990">
    <property type="entry name" value="TPR-like_helical_dom_sf"/>
</dbReference>
<comment type="subcellular location">
    <subcellularLocation>
        <location evidence="2">Periplasm</location>
    </subcellularLocation>
</comment>
<dbReference type="STRING" id="946483.Cenrod_0428"/>
<feature type="coiled-coil region" evidence="2">
    <location>
        <begin position="27"/>
        <end position="93"/>
    </location>
</feature>
<dbReference type="Gene3D" id="1.25.40.10">
    <property type="entry name" value="Tetratricopeptide repeat domain"/>
    <property type="match status" value="1"/>
</dbReference>
<dbReference type="Proteomes" id="UP000017184">
    <property type="component" value="Chromosome"/>
</dbReference>
<keyword evidence="2" id="KW-0132">Cell division</keyword>
<evidence type="ECO:0000256" key="2">
    <source>
        <dbReference type="HAMAP-Rule" id="MF_02066"/>
    </source>
</evidence>
<organism evidence="5 6">
    <name type="scientific">Candidatus Symbiobacter mobilis CR</name>
    <dbReference type="NCBI Taxonomy" id="946483"/>
    <lineage>
        <taxon>Bacteria</taxon>
        <taxon>Pseudomonadati</taxon>
        <taxon>Pseudomonadota</taxon>
        <taxon>Betaproteobacteria</taxon>
        <taxon>Burkholderiales</taxon>
        <taxon>Comamonadaceae</taxon>
    </lineage>
</organism>